<feature type="region of interest" description="Disordered" evidence="1">
    <location>
        <begin position="106"/>
        <end position="153"/>
    </location>
</feature>
<keyword evidence="4" id="KW-1185">Reference proteome</keyword>
<feature type="region of interest" description="Disordered" evidence="1">
    <location>
        <begin position="60"/>
        <end position="85"/>
    </location>
</feature>
<feature type="domain" description="Flagellar hook-length control protein-like C-terminal" evidence="2">
    <location>
        <begin position="230"/>
        <end position="311"/>
    </location>
</feature>
<dbReference type="Gene3D" id="3.30.750.140">
    <property type="match status" value="1"/>
</dbReference>
<feature type="region of interest" description="Disordered" evidence="1">
    <location>
        <begin position="303"/>
        <end position="334"/>
    </location>
</feature>
<feature type="compositionally biased region" description="Gly residues" evidence="1">
    <location>
        <begin position="310"/>
        <end position="321"/>
    </location>
</feature>
<dbReference type="Proteomes" id="UP000229757">
    <property type="component" value="Chromosome"/>
</dbReference>
<proteinExistence type="predicted"/>
<evidence type="ECO:0000313" key="4">
    <source>
        <dbReference type="Proteomes" id="UP000229757"/>
    </source>
</evidence>
<keyword evidence="3" id="KW-0969">Cilium</keyword>
<name>A0A2K8KPH0_9GAMM</name>
<feature type="compositionally biased region" description="Basic and acidic residues" evidence="1">
    <location>
        <begin position="60"/>
        <end position="69"/>
    </location>
</feature>
<dbReference type="InterPro" id="IPR038610">
    <property type="entry name" value="FliK-like_C_sf"/>
</dbReference>
<evidence type="ECO:0000313" key="3">
    <source>
        <dbReference type="EMBL" id="ATX76670.1"/>
    </source>
</evidence>
<keyword evidence="3" id="KW-0282">Flagellum</keyword>
<protein>
    <submittedName>
        <fullName evidence="3">Flagellar hook-length control protein FliK</fullName>
    </submittedName>
</protein>
<dbReference type="InterPro" id="IPR052563">
    <property type="entry name" value="FliK"/>
</dbReference>
<evidence type="ECO:0000259" key="2">
    <source>
        <dbReference type="Pfam" id="PF02120"/>
    </source>
</evidence>
<dbReference type="PANTHER" id="PTHR37533:SF2">
    <property type="entry name" value="FLAGELLAR HOOK-LENGTH CONTROL PROTEIN"/>
    <property type="match status" value="1"/>
</dbReference>
<dbReference type="Pfam" id="PF02120">
    <property type="entry name" value="Flg_hook"/>
    <property type="match status" value="1"/>
</dbReference>
<dbReference type="RefSeq" id="WP_100256990.1">
    <property type="nucleotide sequence ID" value="NZ_CP011797.1"/>
</dbReference>
<dbReference type="EMBL" id="CP011797">
    <property type="protein sequence ID" value="ATX76670.1"/>
    <property type="molecule type" value="Genomic_DNA"/>
</dbReference>
<keyword evidence="3" id="KW-0966">Cell projection</keyword>
<reference evidence="3 4" key="1">
    <citation type="journal article" date="2017" name="Environ. Microbiol.">
        <title>Genomic and physiological analyses of 'Reinekea forsetii' reveal a versatile opportunistic lifestyle during spring algae blooms.</title>
        <authorList>
            <person name="Avci B."/>
            <person name="Hahnke R.L."/>
            <person name="Chafee M."/>
            <person name="Fischer T."/>
            <person name="Gruber-Vodicka H."/>
            <person name="Tegetmeyer H.E."/>
            <person name="Harder J."/>
            <person name="Fuchs B.M."/>
            <person name="Amann R.I."/>
            <person name="Teeling H."/>
        </authorList>
    </citation>
    <scope>NUCLEOTIDE SEQUENCE [LARGE SCALE GENOMIC DNA]</scope>
    <source>
        <strain evidence="3 4">Hel1_31_D35</strain>
    </source>
</reference>
<dbReference type="OrthoDB" id="1792985at2"/>
<dbReference type="InterPro" id="IPR021136">
    <property type="entry name" value="Flagellar_hook_control-like_C"/>
</dbReference>
<accession>A0A2K8KPH0</accession>
<dbReference type="CDD" id="cd17470">
    <property type="entry name" value="T3SS_Flik_C"/>
    <property type="match status" value="1"/>
</dbReference>
<gene>
    <name evidence="3" type="primary">fliK</name>
    <name evidence="3" type="ORF">REIFOR_01525</name>
</gene>
<dbReference type="AlphaFoldDB" id="A0A2K8KPH0"/>
<dbReference type="KEGG" id="rfo:REIFOR_01525"/>
<evidence type="ECO:0000256" key="1">
    <source>
        <dbReference type="SAM" id="MobiDB-lite"/>
    </source>
</evidence>
<feature type="compositionally biased region" description="Polar residues" evidence="1">
    <location>
        <begin position="127"/>
        <end position="136"/>
    </location>
</feature>
<organism evidence="3 4">
    <name type="scientific">Reinekea forsetii</name>
    <dbReference type="NCBI Taxonomy" id="1336806"/>
    <lineage>
        <taxon>Bacteria</taxon>
        <taxon>Pseudomonadati</taxon>
        <taxon>Pseudomonadota</taxon>
        <taxon>Gammaproteobacteria</taxon>
        <taxon>Oceanospirillales</taxon>
        <taxon>Saccharospirillaceae</taxon>
        <taxon>Reinekea</taxon>
    </lineage>
</organism>
<sequence length="352" mass="37143">MLSYLMQAIEVKNQNTPATARNVAAKRLEDHERADERRFDQLLSKTESVARVADRQTKLAADDAQLREDSGEDLPQSDLSDPVEEMDSEGFLNYLMANAGLLAPSSSEAARAGPPSPSLTPSSSPSAETTDVQAGSTEGDDANLLGADTKPNTPAVTVANAQRVNTMALSAATDSPAAPVLRPLSGLGSINEPSARPALAATPNPLAAKTDELLNRPMKLDYAGSELFDKIQMMTRGGLQQAVIRLDPPELGALEVRILVQQDQTQVQIVSSSSVVRDLLEQQSTRLRESLAEQGMALANLDVQDSSSQGQGGATRDGGSGVNNAPAEPGFDGVSEPAAEVIQNLSLVDQYV</sequence>
<dbReference type="PANTHER" id="PTHR37533">
    <property type="entry name" value="FLAGELLAR HOOK-LENGTH CONTROL PROTEIN"/>
    <property type="match status" value="1"/>
</dbReference>